<dbReference type="OrthoDB" id="5975172at2759"/>
<proteinExistence type="predicted"/>
<organism evidence="1 2">
    <name type="scientific">Exaiptasia diaphana</name>
    <name type="common">Tropical sea anemone</name>
    <name type="synonym">Aiptasia pulchella</name>
    <dbReference type="NCBI Taxonomy" id="2652724"/>
    <lineage>
        <taxon>Eukaryota</taxon>
        <taxon>Metazoa</taxon>
        <taxon>Cnidaria</taxon>
        <taxon>Anthozoa</taxon>
        <taxon>Hexacorallia</taxon>
        <taxon>Actiniaria</taxon>
        <taxon>Aiptasiidae</taxon>
        <taxon>Exaiptasia</taxon>
    </lineage>
</organism>
<evidence type="ECO:0000313" key="1">
    <source>
        <dbReference type="EnsemblMetazoa" id="XP_028514009.1"/>
    </source>
</evidence>
<name>A0A913YG31_EXADI</name>
<sequence>MDIIEEIGKNKNIRGAYRGHFTNYDQSSIQRFLEQRGMLHVIGKKATFRYDSNFWTNKSSYVIVHGQSDYDGAKETKLPTYWTMPLQSLCLGMKTKLHSKPKWILLQNILRSSTLYSMIADDKYRKFAVGRSQWKSLLSGSSLQYGCNQEGFNSLTDSDKFAKVRIGIIANDNKHCTMTDSLIGFGAHGNDCNVTTGNCGWTNADNGDKKIAAYGIILGR</sequence>
<dbReference type="Proteomes" id="UP000887567">
    <property type="component" value="Unplaced"/>
</dbReference>
<dbReference type="GeneID" id="114574765"/>
<dbReference type="EnsemblMetazoa" id="XM_028658208.1">
    <property type="protein sequence ID" value="XP_028514009.1"/>
    <property type="gene ID" value="LOC114574765"/>
</dbReference>
<protein>
    <submittedName>
        <fullName evidence="1">Uncharacterized protein</fullName>
    </submittedName>
</protein>
<dbReference type="KEGG" id="epa:114574765"/>
<reference evidence="1" key="1">
    <citation type="submission" date="2022-11" db="UniProtKB">
        <authorList>
            <consortium name="EnsemblMetazoa"/>
        </authorList>
    </citation>
    <scope>IDENTIFICATION</scope>
</reference>
<evidence type="ECO:0000313" key="2">
    <source>
        <dbReference type="Proteomes" id="UP000887567"/>
    </source>
</evidence>
<dbReference type="OMA" id="FRYDSEY"/>
<accession>A0A913YG31</accession>
<keyword evidence="2" id="KW-1185">Reference proteome</keyword>
<dbReference type="RefSeq" id="XP_028514009.1">
    <property type="nucleotide sequence ID" value="XM_028658208.1"/>
</dbReference>
<dbReference type="AlphaFoldDB" id="A0A913YG31"/>